<dbReference type="InterPro" id="IPR011576">
    <property type="entry name" value="Pyridox_Oxase_N"/>
</dbReference>
<evidence type="ECO:0000259" key="1">
    <source>
        <dbReference type="Pfam" id="PF01243"/>
    </source>
</evidence>
<evidence type="ECO:0000313" key="3">
    <source>
        <dbReference type="Proteomes" id="UP000321408"/>
    </source>
</evidence>
<dbReference type="RefSeq" id="WP_147662633.1">
    <property type="nucleotide sequence ID" value="NZ_CP042905.2"/>
</dbReference>
<dbReference type="KEGG" id="psyt:DSAG12_01559"/>
<gene>
    <name evidence="2" type="ORF">DSAG12_01559</name>
</gene>
<dbReference type="GeneID" id="41329553"/>
<dbReference type="InterPro" id="IPR012349">
    <property type="entry name" value="Split_barrel_FMN-bd"/>
</dbReference>
<dbReference type="SUPFAM" id="SSF50475">
    <property type="entry name" value="FMN-binding split barrel"/>
    <property type="match status" value="1"/>
</dbReference>
<reference evidence="2 3" key="1">
    <citation type="journal article" date="2020" name="Nature">
        <title>Isolation of an archaeon at the prokaryote-eukaryote interface.</title>
        <authorList>
            <person name="Imachi H."/>
            <person name="Nobu M.K."/>
            <person name="Nakahara N."/>
            <person name="Morono Y."/>
            <person name="Ogawara M."/>
            <person name="Takaki Y."/>
            <person name="Takano Y."/>
            <person name="Uematsu K."/>
            <person name="Ikuta T."/>
            <person name="Ito M."/>
            <person name="Matsui Y."/>
            <person name="Miyazaki M."/>
            <person name="Murata K."/>
            <person name="Saito Y."/>
            <person name="Sakai S."/>
            <person name="Song C."/>
            <person name="Tasumi E."/>
            <person name="Yamanaka Y."/>
            <person name="Yamaguchi T."/>
            <person name="Kamagata Y."/>
            <person name="Tamaki H."/>
            <person name="Takai K."/>
        </authorList>
    </citation>
    <scope>NUCLEOTIDE SEQUENCE [LARGE SCALE GENOMIC DNA]</scope>
    <source>
        <strain evidence="2 3">MK-D1</strain>
    </source>
</reference>
<sequence length="368" mass="43333">MLLEEIYEFMAKDVLMHFATIEDNQPRVRIMALIPSNNKWYTTTKTPRSKVNQIQKNNNFEFSFSLKQGDNIGSLRARGKAFIIKDEKLKKKVSEEITWFDTYWTSYEDPLFCLIHLDIEKIIVQSPFDREFYSYYLKNPLKTEDPWRDLLSKNLDEIVGNKLRIEIIPEEINPKDLYSDEENIDWTIDKIDKMDEKFTDEEKRKILTKCAHIIPDSRIKEYKDVYEKNHSIDEVHSFMKENFLTRLKARMDLKKEWMNVILTDNWGEAGYKEGNIIYATKMAANIKGYFEAGNHLERKMNYCHCSRIRNVLKTPDKTLSPTYCNCGAGFYKSTWERILGKSVEVKVIKSILKGDKVCQIAIHLPGNS</sequence>
<accession>A0A5B9D9F9</accession>
<dbReference type="Pfam" id="PF01243">
    <property type="entry name" value="PNPOx_N"/>
    <property type="match status" value="1"/>
</dbReference>
<reference evidence="2 3" key="2">
    <citation type="journal article" date="2024" name="Int. J. Syst. Evol. Microbiol.">
        <title>Promethearchaeum syntrophicum gen. nov., sp. nov., an anaerobic, obligately syntrophic archaeon, the first isolate of the lineage 'Asgard' archaea, and proposal of the new archaeal phylum Promethearchaeota phyl. nov. and kingdom Promethearchaeati regn. nov.</title>
        <authorList>
            <person name="Imachi H."/>
            <person name="Nobu M.K."/>
            <person name="Kato S."/>
            <person name="Takaki Y."/>
            <person name="Miyazaki M."/>
            <person name="Miyata M."/>
            <person name="Ogawara M."/>
            <person name="Saito Y."/>
            <person name="Sakai S."/>
            <person name="Tahara Y.O."/>
            <person name="Takano Y."/>
            <person name="Tasumi E."/>
            <person name="Uematsu K."/>
            <person name="Yoshimura T."/>
            <person name="Itoh T."/>
            <person name="Ohkuma M."/>
            <person name="Takai K."/>
        </authorList>
    </citation>
    <scope>NUCLEOTIDE SEQUENCE [LARGE SCALE GENOMIC DNA]</scope>
    <source>
        <strain evidence="2 3">MK-D1</strain>
    </source>
</reference>
<proteinExistence type="predicted"/>
<dbReference type="Gene3D" id="2.30.110.10">
    <property type="entry name" value="Electron Transport, Fmn-binding Protein, Chain A"/>
    <property type="match status" value="1"/>
</dbReference>
<dbReference type="EMBL" id="CP042905">
    <property type="protein sequence ID" value="QEE15732.1"/>
    <property type="molecule type" value="Genomic_DNA"/>
</dbReference>
<organism evidence="2 3">
    <name type="scientific">Promethearchaeum syntrophicum</name>
    <dbReference type="NCBI Taxonomy" id="2594042"/>
    <lineage>
        <taxon>Archaea</taxon>
        <taxon>Promethearchaeati</taxon>
        <taxon>Promethearchaeota</taxon>
        <taxon>Promethearchaeia</taxon>
        <taxon>Promethearchaeales</taxon>
        <taxon>Promethearchaeaceae</taxon>
        <taxon>Promethearchaeum</taxon>
    </lineage>
</organism>
<dbReference type="InterPro" id="IPR046142">
    <property type="entry name" value="DUF6144"/>
</dbReference>
<feature type="domain" description="Pyridoxamine 5'-phosphate oxidase N-terminal" evidence="1">
    <location>
        <begin position="3"/>
        <end position="123"/>
    </location>
</feature>
<keyword evidence="3" id="KW-1185">Reference proteome</keyword>
<dbReference type="AlphaFoldDB" id="A0A5B9D9F9"/>
<dbReference type="Pfam" id="PF19641">
    <property type="entry name" value="DUF6144"/>
    <property type="match status" value="1"/>
</dbReference>
<protein>
    <submittedName>
        <fullName evidence="2">DUF6144 family protein</fullName>
    </submittedName>
</protein>
<name>A0A5B9D9F9_9ARCH</name>
<evidence type="ECO:0000313" key="2">
    <source>
        <dbReference type="EMBL" id="QEE15732.1"/>
    </source>
</evidence>
<dbReference type="Proteomes" id="UP000321408">
    <property type="component" value="Chromosome"/>
</dbReference>